<feature type="binding site" evidence="12">
    <location>
        <position position="261"/>
    </location>
    <ligand>
        <name>Mg(2+)</name>
        <dbReference type="ChEBI" id="CHEBI:18420"/>
    </ligand>
</feature>
<feature type="binding site" evidence="11">
    <location>
        <position position="135"/>
    </location>
    <ligand>
        <name>substrate</name>
    </ligand>
</feature>
<feature type="binding site" evidence="11">
    <location>
        <position position="252"/>
    </location>
    <ligand>
        <name>substrate</name>
    </ligand>
</feature>
<gene>
    <name evidence="16" type="ORF">PSFLO_00491</name>
</gene>
<feature type="domain" description="Fumarylacetoacetase-like C-terminal" evidence="14">
    <location>
        <begin position="132"/>
        <end position="449"/>
    </location>
</feature>
<accession>A0A5C3ET47</accession>
<dbReference type="Pfam" id="PF09298">
    <property type="entry name" value="FAA_hydrolase_N"/>
    <property type="match status" value="1"/>
</dbReference>
<evidence type="ECO:0000256" key="9">
    <source>
        <dbReference type="ARBA" id="ARBA00023232"/>
    </source>
</evidence>
<evidence type="ECO:0000256" key="7">
    <source>
        <dbReference type="ARBA" id="ARBA00022842"/>
    </source>
</evidence>
<dbReference type="InterPro" id="IPR036462">
    <property type="entry name" value="Fumarylacetoacetase_N_sf"/>
</dbReference>
<feature type="binding site" evidence="12">
    <location>
        <position position="241"/>
    </location>
    <ligand>
        <name>Mg(2+)</name>
        <dbReference type="ChEBI" id="CHEBI:18420"/>
    </ligand>
</feature>
<evidence type="ECO:0000259" key="15">
    <source>
        <dbReference type="Pfam" id="PF09298"/>
    </source>
</evidence>
<comment type="cofactor">
    <cofactor evidence="13">
        <name>Mg(2+)</name>
        <dbReference type="ChEBI" id="CHEBI:18420"/>
    </cofactor>
    <cofactor evidence="13">
        <name>Ca(2+)</name>
        <dbReference type="ChEBI" id="CHEBI:29108"/>
    </cofactor>
</comment>
<comment type="catalytic activity">
    <reaction evidence="13">
        <text>4-fumarylacetoacetate + H2O = acetoacetate + fumarate + H(+)</text>
        <dbReference type="Rhea" id="RHEA:10244"/>
        <dbReference type="ChEBI" id="CHEBI:13705"/>
        <dbReference type="ChEBI" id="CHEBI:15377"/>
        <dbReference type="ChEBI" id="CHEBI:15378"/>
        <dbReference type="ChEBI" id="CHEBI:18034"/>
        <dbReference type="ChEBI" id="CHEBI:29806"/>
        <dbReference type="EC" id="3.7.1.2"/>
    </reaction>
</comment>
<keyword evidence="4 12" id="KW-0479">Metal-binding</keyword>
<evidence type="ECO:0000256" key="10">
    <source>
        <dbReference type="PIRSR" id="PIRSR605959-1"/>
    </source>
</evidence>
<evidence type="ECO:0000256" key="2">
    <source>
        <dbReference type="ARBA" id="ARBA00010211"/>
    </source>
</evidence>
<dbReference type="GO" id="GO:0046872">
    <property type="term" value="F:metal ion binding"/>
    <property type="evidence" value="ECO:0007669"/>
    <property type="project" value="UniProtKB-UniRule"/>
</dbReference>
<feature type="binding site" evidence="12">
    <location>
        <position position="133"/>
    </location>
    <ligand>
        <name>Ca(2+)</name>
        <dbReference type="ChEBI" id="CHEBI:29108"/>
    </ligand>
</feature>
<sequence length="454" mass="49468">MPALTSFVTYDASHPFSLENLPYGIFSNASNPNRRAGVAIGDLILDLCALSKSTWFKDTGIDDPTILQQPTLNALIALEPGVWAKFRAFLQSLLSSSSPLSKASAEEKEQLFAARLAPSVQLHLPIEIGDYTDFYSSIEHATNCGVLFRGKENALQKNWRWLPVGYHGRASSIVVSGTPFHRPCGQILPPQAEEPVFAPCKKLDYELEMGFVYGGSATKPGQRLSSSEARKHLFGCFLLNDWSARDIQAWEYVPLGPFLSKNFCTTVSPWIVPLLALEPFKAPQYDHQPALLSYLEDVDGYNFDVPLKVEIRPAQASGEVYTTVAKSSVKHTYFTPAQMLAHHTTTGCTMRPGDVLGTGTLSAPGTEGYGSLLEKSEGGKRSFRLFTATPAVKVGSQGEVLVDGKDASSWIDANSVERTFLEDGDSVRMTAKVEGDGFCIGFGECEAKILPALP</sequence>
<dbReference type="Pfam" id="PF01557">
    <property type="entry name" value="FAA_hydrolase"/>
    <property type="match status" value="1"/>
</dbReference>
<dbReference type="NCBIfam" id="TIGR01266">
    <property type="entry name" value="fum_ac_acetase"/>
    <property type="match status" value="1"/>
</dbReference>
<dbReference type="EMBL" id="OOIP01000001">
    <property type="protein sequence ID" value="SPO35020.1"/>
    <property type="molecule type" value="Genomic_DNA"/>
</dbReference>
<feature type="binding site" evidence="11">
    <location>
        <position position="149"/>
    </location>
    <ligand>
        <name>substrate</name>
    </ligand>
</feature>
<dbReference type="GO" id="GO:1902000">
    <property type="term" value="P:homogentisate catabolic process"/>
    <property type="evidence" value="ECO:0007669"/>
    <property type="project" value="TreeGrafter"/>
</dbReference>
<dbReference type="SUPFAM" id="SSF56529">
    <property type="entry name" value="FAH"/>
    <property type="match status" value="1"/>
</dbReference>
<reference evidence="16 17" key="1">
    <citation type="submission" date="2018-03" db="EMBL/GenBank/DDBJ databases">
        <authorList>
            <person name="Guldener U."/>
        </authorList>
    </citation>
    <scope>NUCLEOTIDE SEQUENCE [LARGE SCALE GENOMIC DNA]</scope>
    <source>
        <strain evidence="16 17">DAOM196992</strain>
    </source>
</reference>
<comment type="pathway">
    <text evidence="1 13">Amino-acid degradation; L-phenylalanine degradation; acetoacetate and fumarate from L-phenylalanine: step 6/6.</text>
</comment>
<evidence type="ECO:0000313" key="16">
    <source>
        <dbReference type="EMBL" id="SPO35020.1"/>
    </source>
</evidence>
<dbReference type="Gene3D" id="3.90.850.10">
    <property type="entry name" value="Fumarylacetoacetase-like, C-terminal domain"/>
    <property type="match status" value="1"/>
</dbReference>
<evidence type="ECO:0000256" key="8">
    <source>
        <dbReference type="ARBA" id="ARBA00022878"/>
    </source>
</evidence>
<feature type="domain" description="Fumarylacetoacetase N-terminal" evidence="15">
    <location>
        <begin position="19"/>
        <end position="125"/>
    </location>
</feature>
<dbReference type="Proteomes" id="UP000323386">
    <property type="component" value="Unassembled WGS sequence"/>
</dbReference>
<evidence type="ECO:0000256" key="3">
    <source>
        <dbReference type="ARBA" id="ARBA00012094"/>
    </source>
</evidence>
<dbReference type="SUPFAM" id="SSF63433">
    <property type="entry name" value="Fumarylacetoacetate hydrolase, FAH, N-terminal domain"/>
    <property type="match status" value="1"/>
</dbReference>
<comment type="similarity">
    <text evidence="2 13">Belongs to the FAH family.</text>
</comment>
<dbReference type="UniPathway" id="UPA00139">
    <property type="reaction ID" value="UER00341"/>
</dbReference>
<keyword evidence="9 13" id="KW-0585">Phenylalanine catabolism</keyword>
<feature type="binding site" evidence="12">
    <location>
        <position position="265"/>
    </location>
    <ligand>
        <name>Mg(2+)</name>
        <dbReference type="ChEBI" id="CHEBI:18420"/>
    </ligand>
</feature>
<evidence type="ECO:0000256" key="12">
    <source>
        <dbReference type="PIRSR" id="PIRSR605959-3"/>
    </source>
</evidence>
<dbReference type="GO" id="GO:0006559">
    <property type="term" value="P:L-phenylalanine catabolic process"/>
    <property type="evidence" value="ECO:0007669"/>
    <property type="project" value="UniProtKB-UniRule"/>
</dbReference>
<evidence type="ECO:0000256" key="4">
    <source>
        <dbReference type="ARBA" id="ARBA00022723"/>
    </source>
</evidence>
<evidence type="ECO:0000256" key="13">
    <source>
        <dbReference type="RuleBase" id="RU366008"/>
    </source>
</evidence>
<dbReference type="InterPro" id="IPR036663">
    <property type="entry name" value="Fumarylacetoacetase_C_sf"/>
</dbReference>
<dbReference type="GO" id="GO:0006572">
    <property type="term" value="P:L-tyrosine catabolic process"/>
    <property type="evidence" value="ECO:0007669"/>
    <property type="project" value="UniProtKB-UniRule"/>
</dbReference>
<proteinExistence type="inferred from homology"/>
<dbReference type="Gene3D" id="2.30.30.230">
    <property type="entry name" value="Fumarylacetoacetase, N-terminal domain"/>
    <property type="match status" value="1"/>
</dbReference>
<dbReference type="InterPro" id="IPR011234">
    <property type="entry name" value="Fumarylacetoacetase-like_C"/>
</dbReference>
<name>A0A5C3ET47_9BASI</name>
<keyword evidence="6 12" id="KW-0106">Calcium</keyword>
<evidence type="ECO:0000256" key="11">
    <source>
        <dbReference type="PIRSR" id="PIRSR605959-2"/>
    </source>
</evidence>
<keyword evidence="5 13" id="KW-0378">Hydrolase</keyword>
<evidence type="ECO:0000256" key="5">
    <source>
        <dbReference type="ARBA" id="ARBA00022801"/>
    </source>
</evidence>
<evidence type="ECO:0000259" key="14">
    <source>
        <dbReference type="Pfam" id="PF01557"/>
    </source>
</evidence>
<evidence type="ECO:0000313" key="17">
    <source>
        <dbReference type="Proteomes" id="UP000323386"/>
    </source>
</evidence>
<dbReference type="InterPro" id="IPR015377">
    <property type="entry name" value="Fumarylacetoacetase_N"/>
</dbReference>
<dbReference type="PANTHER" id="PTHR43069">
    <property type="entry name" value="FUMARYLACETOACETASE"/>
    <property type="match status" value="1"/>
</dbReference>
<feature type="binding site" evidence="12">
    <location>
        <position position="206"/>
    </location>
    <ligand>
        <name>Ca(2+)</name>
        <dbReference type="ChEBI" id="CHEBI:29108"/>
    </ligand>
</feature>
<dbReference type="EC" id="3.7.1.2" evidence="3 13"/>
<dbReference type="GO" id="GO:0004334">
    <property type="term" value="F:fumarylacetoacetase activity"/>
    <property type="evidence" value="ECO:0007669"/>
    <property type="project" value="UniProtKB-UniRule"/>
</dbReference>
<evidence type="ECO:0000256" key="1">
    <source>
        <dbReference type="ARBA" id="ARBA00004782"/>
    </source>
</evidence>
<feature type="binding site" evidence="11">
    <location>
        <position position="248"/>
    </location>
    <ligand>
        <name>substrate</name>
    </ligand>
</feature>
<keyword evidence="8 13" id="KW-0828">Tyrosine catabolism</keyword>
<dbReference type="PANTHER" id="PTHR43069:SF2">
    <property type="entry name" value="FUMARYLACETOACETASE"/>
    <property type="match status" value="1"/>
</dbReference>
<feature type="active site" description="Proton acceptor" evidence="10">
    <location>
        <position position="140"/>
    </location>
</feature>
<feature type="binding site" evidence="12">
    <location>
        <position position="208"/>
    </location>
    <ligand>
        <name>Ca(2+)</name>
        <dbReference type="ChEBI" id="CHEBI:29108"/>
    </ligand>
</feature>
<dbReference type="InterPro" id="IPR005959">
    <property type="entry name" value="Fumarylacetoacetase"/>
</dbReference>
<protein>
    <recommendedName>
        <fullName evidence="3 13">Fumarylacetoacetase</fullName>
        <ecNumber evidence="3 13">3.7.1.2</ecNumber>
    </recommendedName>
    <alternativeName>
        <fullName evidence="13">Fumarylacetoacetate hydrolase</fullName>
    </alternativeName>
</protein>
<feature type="binding site" evidence="11">
    <location>
        <position position="360"/>
    </location>
    <ligand>
        <name>substrate</name>
    </ligand>
</feature>
<organism evidence="16 17">
    <name type="scientific">Pseudozyma flocculosa</name>
    <dbReference type="NCBI Taxonomy" id="84751"/>
    <lineage>
        <taxon>Eukaryota</taxon>
        <taxon>Fungi</taxon>
        <taxon>Dikarya</taxon>
        <taxon>Basidiomycota</taxon>
        <taxon>Ustilaginomycotina</taxon>
        <taxon>Ustilaginomycetes</taxon>
        <taxon>Ustilaginales</taxon>
        <taxon>Ustilaginaceae</taxon>
        <taxon>Pseudozyma</taxon>
    </lineage>
</organism>
<keyword evidence="7 12" id="KW-0460">Magnesium</keyword>
<keyword evidence="17" id="KW-1185">Reference proteome</keyword>
<feature type="binding site" evidence="12">
    <location>
        <position position="241"/>
    </location>
    <ligand>
        <name>Ca(2+)</name>
        <dbReference type="ChEBI" id="CHEBI:29108"/>
    </ligand>
</feature>
<evidence type="ECO:0000256" key="6">
    <source>
        <dbReference type="ARBA" id="ARBA00022837"/>
    </source>
</evidence>
<dbReference type="OrthoDB" id="411064at2759"/>
<dbReference type="AlphaFoldDB" id="A0A5C3ET47"/>